<reference evidence="8" key="2">
    <citation type="journal article" date="2019" name="MicrobiologyOpen">
        <title>High-quality draft genome sequence of Gaiella occulta isolated from a 150 meter deep mineral water borehole and comparison with the genome sequences of other deep-branching lineages of the phylum Actinobacteria.</title>
        <authorList>
            <person name="Severino R."/>
            <person name="Froufe H.J.C."/>
            <person name="Barroso C."/>
            <person name="Albuquerque L."/>
            <person name="Lobo-da-Cunha A."/>
            <person name="da Costa M.S."/>
            <person name="Egas C."/>
        </authorList>
    </citation>
    <scope>NUCLEOTIDE SEQUENCE [LARGE SCALE GENOMIC DNA]</scope>
    <source>
        <strain evidence="8">F2-233</strain>
    </source>
</reference>
<feature type="transmembrane region" description="Helical" evidence="6">
    <location>
        <begin position="118"/>
        <end position="138"/>
    </location>
</feature>
<protein>
    <submittedName>
        <fullName evidence="7">ABC-type putative transport system permease component</fullName>
    </submittedName>
</protein>
<organism evidence="7 8">
    <name type="scientific">Gaiella occulta</name>
    <dbReference type="NCBI Taxonomy" id="1002870"/>
    <lineage>
        <taxon>Bacteria</taxon>
        <taxon>Bacillati</taxon>
        <taxon>Actinomycetota</taxon>
        <taxon>Thermoleophilia</taxon>
        <taxon>Gaiellales</taxon>
        <taxon>Gaiellaceae</taxon>
        <taxon>Gaiella</taxon>
    </lineage>
</organism>
<dbReference type="GO" id="GO:0005886">
    <property type="term" value="C:plasma membrane"/>
    <property type="evidence" value="ECO:0007669"/>
    <property type="project" value="UniProtKB-SubCell"/>
</dbReference>
<keyword evidence="8" id="KW-1185">Reference proteome</keyword>
<reference evidence="7 8" key="1">
    <citation type="submission" date="2018-07" db="EMBL/GenBank/DDBJ databases">
        <title>High-quality-draft genome sequence of Gaiella occulta.</title>
        <authorList>
            <person name="Severino R."/>
            <person name="Froufe H.J.C."/>
            <person name="Rainey F.A."/>
            <person name="Barroso C."/>
            <person name="Albuquerque L."/>
            <person name="Lobo-Da-Cunha A."/>
            <person name="Da Costa M.S."/>
            <person name="Egas C."/>
        </authorList>
    </citation>
    <scope>NUCLEOTIDE SEQUENCE [LARGE SCALE GENOMIC DNA]</scope>
    <source>
        <strain evidence="7 8">F2-233</strain>
    </source>
</reference>
<dbReference type="Pfam" id="PF02653">
    <property type="entry name" value="BPD_transp_2"/>
    <property type="match status" value="1"/>
</dbReference>
<feature type="transmembrane region" description="Helical" evidence="6">
    <location>
        <begin position="21"/>
        <end position="42"/>
    </location>
</feature>
<feature type="transmembrane region" description="Helical" evidence="6">
    <location>
        <begin position="283"/>
        <end position="308"/>
    </location>
</feature>
<dbReference type="PANTHER" id="PTHR47089">
    <property type="entry name" value="ABC TRANSPORTER, PERMEASE PROTEIN"/>
    <property type="match status" value="1"/>
</dbReference>
<evidence type="ECO:0000256" key="6">
    <source>
        <dbReference type="SAM" id="Phobius"/>
    </source>
</evidence>
<dbReference type="AlphaFoldDB" id="A0A7M2Z1W2"/>
<gene>
    <name evidence="7" type="ORF">Gocc_0223</name>
</gene>
<keyword evidence="5 6" id="KW-0472">Membrane</keyword>
<comment type="caution">
    <text evidence="7">The sequence shown here is derived from an EMBL/GenBank/DDBJ whole genome shotgun (WGS) entry which is preliminary data.</text>
</comment>
<dbReference type="Proteomes" id="UP000254134">
    <property type="component" value="Unassembled WGS sequence"/>
</dbReference>
<evidence type="ECO:0000256" key="3">
    <source>
        <dbReference type="ARBA" id="ARBA00022692"/>
    </source>
</evidence>
<evidence type="ECO:0000256" key="1">
    <source>
        <dbReference type="ARBA" id="ARBA00004651"/>
    </source>
</evidence>
<feature type="transmembrane region" description="Helical" evidence="6">
    <location>
        <begin position="328"/>
        <end position="346"/>
    </location>
</feature>
<keyword evidence="4 6" id="KW-1133">Transmembrane helix</keyword>
<name>A0A7M2Z1W2_9ACTN</name>
<feature type="transmembrane region" description="Helical" evidence="6">
    <location>
        <begin position="201"/>
        <end position="219"/>
    </location>
</feature>
<keyword evidence="3 6" id="KW-0812">Transmembrane</keyword>
<feature type="transmembrane region" description="Helical" evidence="6">
    <location>
        <begin position="150"/>
        <end position="169"/>
    </location>
</feature>
<comment type="subcellular location">
    <subcellularLocation>
        <location evidence="1">Cell membrane</location>
        <topology evidence="1">Multi-pass membrane protein</topology>
    </subcellularLocation>
</comment>
<evidence type="ECO:0000256" key="5">
    <source>
        <dbReference type="ARBA" id="ARBA00023136"/>
    </source>
</evidence>
<evidence type="ECO:0000313" key="7">
    <source>
        <dbReference type="EMBL" id="RDI75804.1"/>
    </source>
</evidence>
<evidence type="ECO:0000256" key="4">
    <source>
        <dbReference type="ARBA" id="ARBA00022989"/>
    </source>
</evidence>
<dbReference type="EMBL" id="QQZY01000001">
    <property type="protein sequence ID" value="RDI75804.1"/>
    <property type="molecule type" value="Genomic_DNA"/>
</dbReference>
<dbReference type="GO" id="GO:0022857">
    <property type="term" value="F:transmembrane transporter activity"/>
    <property type="evidence" value="ECO:0007669"/>
    <property type="project" value="InterPro"/>
</dbReference>
<dbReference type="CDD" id="cd06580">
    <property type="entry name" value="TM_PBP1_transp_TpRbsC_like"/>
    <property type="match status" value="1"/>
</dbReference>
<sequence length="367" mass="37598">MSGVIRIRLEQRPAPARWLGLAVGPLTIVVTFVLTLGFVFAAGANPLTAYRTFIVEPLTSRFTLLEVLVSATPLLFTGAAVAIAFRAGYWNIGAEGQLLVGAIAATWAGTHVGGAPRVVAIAAVAGAGAVGGAVWALAPALMRVHLSIDEVVTTLLLNPVALLLVTGLLNGPWRNPETHFPESKRISSNAQFPQILPDSRLHLGFVIALVIVGILWFVLGRTATGLRLRASGLSPEAARFAGIGVGRLLLGTALTSGAIAGIAGASEVAGINYQLTDGISSGFGYTGIVVATLGGLSMLGVVVASLFLGDLVVGADSAGLELGVPSQLADIVKGALLLVVIALLVLRRYRLSFRRPAGGGVEPGSSA</sequence>
<evidence type="ECO:0000256" key="2">
    <source>
        <dbReference type="ARBA" id="ARBA00022475"/>
    </source>
</evidence>
<dbReference type="InterPro" id="IPR001851">
    <property type="entry name" value="ABC_transp_permease"/>
</dbReference>
<proteinExistence type="predicted"/>
<feature type="transmembrane region" description="Helical" evidence="6">
    <location>
        <begin position="62"/>
        <end position="85"/>
    </location>
</feature>
<feature type="transmembrane region" description="Helical" evidence="6">
    <location>
        <begin position="92"/>
        <end position="112"/>
    </location>
</feature>
<accession>A0A7M2Z1W2</accession>
<dbReference type="PANTHER" id="PTHR47089:SF1">
    <property type="entry name" value="GUANOSINE ABC TRANSPORTER PERMEASE PROTEIN NUPP"/>
    <property type="match status" value="1"/>
</dbReference>
<keyword evidence="2" id="KW-1003">Cell membrane</keyword>
<evidence type="ECO:0000313" key="8">
    <source>
        <dbReference type="Proteomes" id="UP000254134"/>
    </source>
</evidence>
<dbReference type="RefSeq" id="WP_220150378.1">
    <property type="nucleotide sequence ID" value="NZ_QQZY01000001.1"/>
</dbReference>